<sequence length="329" mass="36401">MSDIASTLPGLPDFRQLLGPYYPSITYSEPRVTSNRLTSVQCIVGQSEQTMAKVRKLIETTTEWSLISKDVHDQLHACADELLRQSLDLSIMAGVISICQITDEQKKSLSGKSIDVHRDIEGWLEARQSLQARLAVWQSRLGSSETTLSTCDVEDWSSTQSCTGIMTPAESWSDSGSVTSDATETGHEHPAITTKHNAELCKNLALRFAQSMDEILDRPKAAGPEVIAIYSGFVQDKCEQLAHDLEQSSRTSAPAVPKSSQFWHSSMHKDSDTFGIKQTSNENKDEALEAIIGGFGPDTVKKDIAKLVFLWVDVQEFADFKRDDVMKTL</sequence>
<evidence type="ECO:0000313" key="2">
    <source>
        <dbReference type="Proteomes" id="UP000310421"/>
    </source>
</evidence>
<dbReference type="Proteomes" id="UP000310421">
    <property type="component" value="Unassembled WGS sequence"/>
</dbReference>
<reference evidence="1 2" key="1">
    <citation type="submission" date="2018-10" db="EMBL/GenBank/DDBJ databases">
        <title>Fifty Aureobasidium pullulans genomes reveal a recombining polyextremotolerant generalist.</title>
        <authorList>
            <person name="Gostincar C."/>
            <person name="Turk M."/>
            <person name="Zajc J."/>
            <person name="Gunde-Cimerman N."/>
        </authorList>
    </citation>
    <scope>NUCLEOTIDE SEQUENCE [LARGE SCALE GENOMIC DNA]</scope>
    <source>
        <strain evidence="1 2">EXF-10751</strain>
    </source>
</reference>
<evidence type="ECO:0000313" key="1">
    <source>
        <dbReference type="EMBL" id="THW61518.1"/>
    </source>
</evidence>
<protein>
    <submittedName>
        <fullName evidence="1">Uncharacterized protein</fullName>
    </submittedName>
</protein>
<organism evidence="1 2">
    <name type="scientific">Aureobasidium pullulans</name>
    <name type="common">Black yeast</name>
    <name type="synonym">Pullularia pullulans</name>
    <dbReference type="NCBI Taxonomy" id="5580"/>
    <lineage>
        <taxon>Eukaryota</taxon>
        <taxon>Fungi</taxon>
        <taxon>Dikarya</taxon>
        <taxon>Ascomycota</taxon>
        <taxon>Pezizomycotina</taxon>
        <taxon>Dothideomycetes</taxon>
        <taxon>Dothideomycetidae</taxon>
        <taxon>Dothideales</taxon>
        <taxon>Saccotheciaceae</taxon>
        <taxon>Aureobasidium</taxon>
    </lineage>
</organism>
<comment type="caution">
    <text evidence="1">The sequence shown here is derived from an EMBL/GenBank/DDBJ whole genome shotgun (WGS) entry which is preliminary data.</text>
</comment>
<gene>
    <name evidence="1" type="ORF">D6D20_05041</name>
</gene>
<name>A0A4S8Z9I9_AURPU</name>
<accession>A0A4S8Z9I9</accession>
<proteinExistence type="predicted"/>
<dbReference type="AlphaFoldDB" id="A0A4S8Z9I9"/>
<dbReference type="EMBL" id="QZAN01000048">
    <property type="protein sequence ID" value="THW61518.1"/>
    <property type="molecule type" value="Genomic_DNA"/>
</dbReference>